<protein>
    <submittedName>
        <fullName evidence="3">Uncharacterized protein LOC100368274</fullName>
    </submittedName>
</protein>
<reference evidence="3" key="1">
    <citation type="submission" date="2025-08" db="UniProtKB">
        <authorList>
            <consortium name="RefSeq"/>
        </authorList>
    </citation>
    <scope>IDENTIFICATION</scope>
    <source>
        <tissue evidence="3">Testes</tissue>
    </source>
</reference>
<keyword evidence="1" id="KW-0472">Membrane</keyword>
<dbReference type="GeneID" id="100368274"/>
<keyword evidence="1" id="KW-1133">Transmembrane helix</keyword>
<keyword evidence="1" id="KW-0812">Transmembrane</keyword>
<accession>A0ABM0GP34</accession>
<sequence length="121" mass="13221">MMSHSSMNESTPLLSNETALQPLVVAYPPNTPPPPYTAIDEDCILTYSDPPSYESAIGAGANTDEDIYDDEESVYENRTCCGGCYGCHMRQTSEWGAAEITLFILLLVVFGPFALLFLLNS</sequence>
<dbReference type="Proteomes" id="UP000694865">
    <property type="component" value="Unplaced"/>
</dbReference>
<organism evidence="2 3">
    <name type="scientific">Saccoglossus kowalevskii</name>
    <name type="common">Acorn worm</name>
    <dbReference type="NCBI Taxonomy" id="10224"/>
    <lineage>
        <taxon>Eukaryota</taxon>
        <taxon>Metazoa</taxon>
        <taxon>Hemichordata</taxon>
        <taxon>Enteropneusta</taxon>
        <taxon>Harrimaniidae</taxon>
        <taxon>Saccoglossus</taxon>
    </lineage>
</organism>
<evidence type="ECO:0000313" key="2">
    <source>
        <dbReference type="Proteomes" id="UP000694865"/>
    </source>
</evidence>
<proteinExistence type="predicted"/>
<evidence type="ECO:0000313" key="3">
    <source>
        <dbReference type="RefSeq" id="XP_002734228.1"/>
    </source>
</evidence>
<feature type="transmembrane region" description="Helical" evidence="1">
    <location>
        <begin position="100"/>
        <end position="119"/>
    </location>
</feature>
<name>A0ABM0GP34_SACKO</name>
<dbReference type="RefSeq" id="XP_002734228.1">
    <property type="nucleotide sequence ID" value="XM_002734182.1"/>
</dbReference>
<gene>
    <name evidence="3" type="primary">LOC100368274</name>
</gene>
<keyword evidence="2" id="KW-1185">Reference proteome</keyword>
<evidence type="ECO:0000256" key="1">
    <source>
        <dbReference type="SAM" id="Phobius"/>
    </source>
</evidence>